<dbReference type="Gene3D" id="3.90.550.10">
    <property type="entry name" value="Spore Coat Polysaccharide Biosynthesis Protein SpsA, Chain A"/>
    <property type="match status" value="1"/>
</dbReference>
<gene>
    <name evidence="6" type="ORF">SAMN04488057_108165</name>
</gene>
<dbReference type="InterPro" id="IPR029044">
    <property type="entry name" value="Nucleotide-diphossugar_trans"/>
</dbReference>
<comment type="similarity">
    <text evidence="1">Belongs to the glycosyltransferase 2 family.</text>
</comment>
<dbReference type="Proteomes" id="UP000184513">
    <property type="component" value="Unassembled WGS sequence"/>
</dbReference>
<dbReference type="PANTHER" id="PTHR43630:SF1">
    <property type="entry name" value="POLY-BETA-1,6-N-ACETYL-D-GLUCOSAMINE SYNTHASE"/>
    <property type="match status" value="1"/>
</dbReference>
<evidence type="ECO:0000259" key="5">
    <source>
        <dbReference type="Pfam" id="PF00535"/>
    </source>
</evidence>
<accession>A0A1M7PFI8</accession>
<protein>
    <submittedName>
        <fullName evidence="6">Glycosyltransferase, catalytic subunit of cellulose synthase and poly-beta-1,6-N-acetylglucosamine synthase</fullName>
    </submittedName>
</protein>
<dbReference type="RefSeq" id="WP_073095283.1">
    <property type="nucleotide sequence ID" value="NZ_FRCY01000008.1"/>
</dbReference>
<dbReference type="STRING" id="388280.SAMN04488057_108165"/>
<keyword evidence="4" id="KW-1133">Transmembrane helix</keyword>
<keyword evidence="3 6" id="KW-0808">Transferase</keyword>
<sequence length="393" mass="44685">MLDLIFWMAIAIVCYTFLGYGMVLYALVKLKKWLSPDEAGQNQDFFPPVSLVIPCFNEADIIPAKAENSLSLDYPADKLEIIFITDGSTDNFREVLDEFPQVKCMHDNRRGGKTAAENRAMAAIKTPFVIFTDANTLLNPEAIGNMVRHFKSEKVGCVSGEKRVLMEASEEASAAGEGMYWKYESFLKRLDSELHSAVGAAGELVAFRSSLYETLPEDTILDDFMQSMLIAAKGYKIVYEPQAYALESASASIKDELKRKIRISAGGWQSMKRLLSKIRPFNQGMLFFQYFSHRVLRWTITPFLLILIFFLNISLWSAGLLYQLLMVAQLLFYFAAALGYLLENKKIKVKILFVPFYFCLMNYAVIAGLFRFLQGSQKSTWEKARRRTSQSRS</sequence>
<feature type="transmembrane region" description="Helical" evidence="4">
    <location>
        <begin position="321"/>
        <end position="342"/>
    </location>
</feature>
<dbReference type="CDD" id="cd06439">
    <property type="entry name" value="CESA_like_1"/>
    <property type="match status" value="1"/>
</dbReference>
<dbReference type="EMBL" id="FRCY01000008">
    <property type="protein sequence ID" value="SHN15779.1"/>
    <property type="molecule type" value="Genomic_DNA"/>
</dbReference>
<feature type="transmembrane region" description="Helical" evidence="4">
    <location>
        <begin position="354"/>
        <end position="373"/>
    </location>
</feature>
<evidence type="ECO:0000256" key="4">
    <source>
        <dbReference type="SAM" id="Phobius"/>
    </source>
</evidence>
<keyword evidence="4" id="KW-0812">Transmembrane</keyword>
<evidence type="ECO:0000256" key="2">
    <source>
        <dbReference type="ARBA" id="ARBA00022676"/>
    </source>
</evidence>
<dbReference type="OrthoDB" id="9766971at2"/>
<name>A0A1M7PFI8_9BACT</name>
<evidence type="ECO:0000256" key="1">
    <source>
        <dbReference type="ARBA" id="ARBA00006739"/>
    </source>
</evidence>
<feature type="transmembrane region" description="Helical" evidence="4">
    <location>
        <begin position="295"/>
        <end position="315"/>
    </location>
</feature>
<keyword evidence="4" id="KW-0472">Membrane</keyword>
<keyword evidence="2" id="KW-0328">Glycosyltransferase</keyword>
<proteinExistence type="inferred from homology"/>
<dbReference type="Pfam" id="PF00535">
    <property type="entry name" value="Glycos_transf_2"/>
    <property type="match status" value="1"/>
</dbReference>
<evidence type="ECO:0000256" key="3">
    <source>
        <dbReference type="ARBA" id="ARBA00022679"/>
    </source>
</evidence>
<feature type="domain" description="Glycosyltransferase 2-like" evidence="5">
    <location>
        <begin position="50"/>
        <end position="199"/>
    </location>
</feature>
<organism evidence="6 7">
    <name type="scientific">Cyclobacterium lianum</name>
    <dbReference type="NCBI Taxonomy" id="388280"/>
    <lineage>
        <taxon>Bacteria</taxon>
        <taxon>Pseudomonadati</taxon>
        <taxon>Bacteroidota</taxon>
        <taxon>Cytophagia</taxon>
        <taxon>Cytophagales</taxon>
        <taxon>Cyclobacteriaceae</taxon>
        <taxon>Cyclobacterium</taxon>
    </lineage>
</organism>
<dbReference type="SUPFAM" id="SSF53448">
    <property type="entry name" value="Nucleotide-diphospho-sugar transferases"/>
    <property type="match status" value="1"/>
</dbReference>
<feature type="transmembrane region" description="Helical" evidence="4">
    <location>
        <begin position="6"/>
        <end position="28"/>
    </location>
</feature>
<reference evidence="6 7" key="1">
    <citation type="submission" date="2016-11" db="EMBL/GenBank/DDBJ databases">
        <authorList>
            <person name="Jaros S."/>
            <person name="Januszkiewicz K."/>
            <person name="Wedrychowicz H."/>
        </authorList>
    </citation>
    <scope>NUCLEOTIDE SEQUENCE [LARGE SCALE GENOMIC DNA]</scope>
    <source>
        <strain evidence="6 7">CGMCC 1.6102</strain>
    </source>
</reference>
<evidence type="ECO:0000313" key="7">
    <source>
        <dbReference type="Proteomes" id="UP000184513"/>
    </source>
</evidence>
<dbReference type="PANTHER" id="PTHR43630">
    <property type="entry name" value="POLY-BETA-1,6-N-ACETYL-D-GLUCOSAMINE SYNTHASE"/>
    <property type="match status" value="1"/>
</dbReference>
<dbReference type="GO" id="GO:0016757">
    <property type="term" value="F:glycosyltransferase activity"/>
    <property type="evidence" value="ECO:0007669"/>
    <property type="project" value="UniProtKB-KW"/>
</dbReference>
<dbReference type="InterPro" id="IPR001173">
    <property type="entry name" value="Glyco_trans_2-like"/>
</dbReference>
<dbReference type="AlphaFoldDB" id="A0A1M7PFI8"/>
<evidence type="ECO:0000313" key="6">
    <source>
        <dbReference type="EMBL" id="SHN15779.1"/>
    </source>
</evidence>
<keyword evidence="7" id="KW-1185">Reference proteome</keyword>